<reference evidence="1" key="1">
    <citation type="submission" date="2020-08" db="EMBL/GenBank/DDBJ databases">
        <title>Multicomponent nature underlies the extraordinary mechanical properties of spider dragline silk.</title>
        <authorList>
            <person name="Kono N."/>
            <person name="Nakamura H."/>
            <person name="Mori M."/>
            <person name="Yoshida Y."/>
            <person name="Ohtoshi R."/>
            <person name="Malay A.D."/>
            <person name="Moran D.A.P."/>
            <person name="Tomita M."/>
            <person name="Numata K."/>
            <person name="Arakawa K."/>
        </authorList>
    </citation>
    <scope>NUCLEOTIDE SEQUENCE</scope>
</reference>
<dbReference type="Proteomes" id="UP000886998">
    <property type="component" value="Unassembled WGS sequence"/>
</dbReference>
<organism evidence="1 2">
    <name type="scientific">Trichonephila inaurata madagascariensis</name>
    <dbReference type="NCBI Taxonomy" id="2747483"/>
    <lineage>
        <taxon>Eukaryota</taxon>
        <taxon>Metazoa</taxon>
        <taxon>Ecdysozoa</taxon>
        <taxon>Arthropoda</taxon>
        <taxon>Chelicerata</taxon>
        <taxon>Arachnida</taxon>
        <taxon>Araneae</taxon>
        <taxon>Araneomorphae</taxon>
        <taxon>Entelegynae</taxon>
        <taxon>Araneoidea</taxon>
        <taxon>Nephilidae</taxon>
        <taxon>Trichonephila</taxon>
        <taxon>Trichonephila inaurata</taxon>
    </lineage>
</organism>
<protein>
    <submittedName>
        <fullName evidence="1">Uncharacterized protein</fullName>
    </submittedName>
</protein>
<name>A0A8X6KFM3_9ARAC</name>
<proteinExistence type="predicted"/>
<accession>A0A8X6KFM3</accession>
<keyword evidence="2" id="KW-1185">Reference proteome</keyword>
<dbReference type="AlphaFoldDB" id="A0A8X6KFM3"/>
<dbReference type="EMBL" id="BMAV01025884">
    <property type="protein sequence ID" value="GFS45595.1"/>
    <property type="molecule type" value="Genomic_DNA"/>
</dbReference>
<evidence type="ECO:0000313" key="2">
    <source>
        <dbReference type="Proteomes" id="UP000886998"/>
    </source>
</evidence>
<comment type="caution">
    <text evidence="1">The sequence shown here is derived from an EMBL/GenBank/DDBJ whole genome shotgun (WGS) entry which is preliminary data.</text>
</comment>
<evidence type="ECO:0000313" key="1">
    <source>
        <dbReference type="EMBL" id="GFS45595.1"/>
    </source>
</evidence>
<gene>
    <name evidence="1" type="ORF">TNIN_254881</name>
</gene>
<sequence length="99" mass="11579">MSMLEEYTAAVSKQFSRKVLVRQLRSVRLCAWRLVVGYPLSRFYNREIFCGSMTLEIPLIRTALASSPRRISSIFYVVVDDYLSVFRVVRIIGQKDPKW</sequence>